<protein>
    <submittedName>
        <fullName evidence="2">Uncharacterized protein</fullName>
    </submittedName>
</protein>
<dbReference type="HOGENOM" id="CLU_844641_0_0_1"/>
<name>A0A067M2J7_BOTB1</name>
<organism evidence="2 3">
    <name type="scientific">Botryobasidium botryosum (strain FD-172 SS1)</name>
    <dbReference type="NCBI Taxonomy" id="930990"/>
    <lineage>
        <taxon>Eukaryota</taxon>
        <taxon>Fungi</taxon>
        <taxon>Dikarya</taxon>
        <taxon>Basidiomycota</taxon>
        <taxon>Agaricomycotina</taxon>
        <taxon>Agaricomycetes</taxon>
        <taxon>Cantharellales</taxon>
        <taxon>Botryobasidiaceae</taxon>
        <taxon>Botryobasidium</taxon>
    </lineage>
</organism>
<dbReference type="Proteomes" id="UP000027195">
    <property type="component" value="Unassembled WGS sequence"/>
</dbReference>
<sequence length="329" mass="36869">MSPREQKAYSASKAARAPPQNQTPTYANCFLVAESGQKGLLWENEAFMALSGLTAQHFLHPDYPLTEEQKANIAAWHSRSRNDPAVLRLTSLRREPCYKDYMLAVKHHFHDTVDLAILALMHEGYATPVLARWDTKASPQAKLTAGDFFHSIQFDLAYLLLGDQALYPRSTCHLRPEVHTAVKAIHFRLWERLVKQEATCTTRIRKEMDKLPELMGVLRAEDTPRALRVAARAVAALVSAHEALTLDLPASVAEARVEVTAFLEQKAELAKKADYKDPLWTESQVQTALEFWHEAFVDPDEFTLPPPPGEPLFAEGDLGATCLSYPPTN</sequence>
<dbReference type="AlphaFoldDB" id="A0A067M2J7"/>
<evidence type="ECO:0000256" key="1">
    <source>
        <dbReference type="SAM" id="MobiDB-lite"/>
    </source>
</evidence>
<gene>
    <name evidence="2" type="ORF">BOTBODRAFT_182230</name>
</gene>
<feature type="region of interest" description="Disordered" evidence="1">
    <location>
        <begin position="1"/>
        <end position="20"/>
    </location>
</feature>
<proteinExistence type="predicted"/>
<reference evidence="3" key="1">
    <citation type="journal article" date="2014" name="Proc. Natl. Acad. Sci. U.S.A.">
        <title>Extensive sampling of basidiomycete genomes demonstrates inadequacy of the white-rot/brown-rot paradigm for wood decay fungi.</title>
        <authorList>
            <person name="Riley R."/>
            <person name="Salamov A.A."/>
            <person name="Brown D.W."/>
            <person name="Nagy L.G."/>
            <person name="Floudas D."/>
            <person name="Held B.W."/>
            <person name="Levasseur A."/>
            <person name="Lombard V."/>
            <person name="Morin E."/>
            <person name="Otillar R."/>
            <person name="Lindquist E.A."/>
            <person name="Sun H."/>
            <person name="LaButti K.M."/>
            <person name="Schmutz J."/>
            <person name="Jabbour D."/>
            <person name="Luo H."/>
            <person name="Baker S.E."/>
            <person name="Pisabarro A.G."/>
            <person name="Walton J.D."/>
            <person name="Blanchette R.A."/>
            <person name="Henrissat B."/>
            <person name="Martin F."/>
            <person name="Cullen D."/>
            <person name="Hibbett D.S."/>
            <person name="Grigoriev I.V."/>
        </authorList>
    </citation>
    <scope>NUCLEOTIDE SEQUENCE [LARGE SCALE GENOMIC DNA]</scope>
    <source>
        <strain evidence="3">FD-172 SS1</strain>
    </source>
</reference>
<dbReference type="InParanoid" id="A0A067M2J7"/>
<evidence type="ECO:0000313" key="3">
    <source>
        <dbReference type="Proteomes" id="UP000027195"/>
    </source>
</evidence>
<keyword evidence="3" id="KW-1185">Reference proteome</keyword>
<dbReference type="EMBL" id="KL198188">
    <property type="protein sequence ID" value="KDQ05781.1"/>
    <property type="molecule type" value="Genomic_DNA"/>
</dbReference>
<evidence type="ECO:0000313" key="2">
    <source>
        <dbReference type="EMBL" id="KDQ05781.1"/>
    </source>
</evidence>
<accession>A0A067M2J7</accession>